<evidence type="ECO:0000313" key="1">
    <source>
        <dbReference type="EMBL" id="AJO21673.1"/>
    </source>
</evidence>
<organism evidence="1 2">
    <name type="scientific">Heyndrickxia coagulans</name>
    <name type="common">Weizmannia coagulans</name>
    <dbReference type="NCBI Taxonomy" id="1398"/>
    <lineage>
        <taxon>Bacteria</taxon>
        <taxon>Bacillati</taxon>
        <taxon>Bacillota</taxon>
        <taxon>Bacilli</taxon>
        <taxon>Bacillales</taxon>
        <taxon>Bacillaceae</taxon>
        <taxon>Heyndrickxia</taxon>
    </lineage>
</organism>
<name>A0AAN0WB62_HEYCO</name>
<protein>
    <submittedName>
        <fullName evidence="1">Uncharacterized protein</fullName>
    </submittedName>
</protein>
<evidence type="ECO:0000313" key="2">
    <source>
        <dbReference type="Proteomes" id="UP000032024"/>
    </source>
</evidence>
<dbReference type="Proteomes" id="UP000032024">
    <property type="component" value="Chromosome"/>
</dbReference>
<dbReference type="EMBL" id="CP010525">
    <property type="protein sequence ID" value="AJO21673.1"/>
    <property type="molecule type" value="Genomic_DNA"/>
</dbReference>
<proteinExistence type="predicted"/>
<reference evidence="2" key="1">
    <citation type="submission" date="2015-01" db="EMBL/GenBank/DDBJ databases">
        <title>Comparative genome analysis of Bacillus coagulans HM-08, Clostridium butyricum HM-68, Bacillus subtilis HM-66 and Bacillus paralicheniformis BL-09.</title>
        <authorList>
            <person name="Zhang H."/>
        </authorList>
    </citation>
    <scope>NUCLEOTIDE SEQUENCE [LARGE SCALE GENOMIC DNA]</scope>
    <source>
        <strain evidence="2">HM-08</strain>
    </source>
</reference>
<keyword evidence="2" id="KW-1185">Reference proteome</keyword>
<sequence>MPAPAGLRLCDLFEKQLRNLRSVKVLQAGVGLHSFESSL</sequence>
<gene>
    <name evidence="1" type="ORF">SB48_HM08orf01350</name>
</gene>
<accession>A0AAN0WB62</accession>
<dbReference type="AlphaFoldDB" id="A0AAN0WB62"/>